<evidence type="ECO:0000256" key="1">
    <source>
        <dbReference type="PROSITE-ProRule" id="PRU00285"/>
    </source>
</evidence>
<evidence type="ECO:0000256" key="3">
    <source>
        <dbReference type="SAM" id="MobiDB-lite"/>
    </source>
</evidence>
<feature type="domain" description="SHSP" evidence="4">
    <location>
        <begin position="135"/>
        <end position="247"/>
    </location>
</feature>
<dbReference type="InterPro" id="IPR008978">
    <property type="entry name" value="HSP20-like_chaperone"/>
</dbReference>
<evidence type="ECO:0000259" key="4">
    <source>
        <dbReference type="PROSITE" id="PS01031"/>
    </source>
</evidence>
<dbReference type="Gene3D" id="2.60.40.790">
    <property type="match status" value="1"/>
</dbReference>
<evidence type="ECO:0000313" key="5">
    <source>
        <dbReference type="EMBL" id="OGZ94880.1"/>
    </source>
</evidence>
<accession>A0A1G2K8S2</accession>
<evidence type="ECO:0000313" key="6">
    <source>
        <dbReference type="Proteomes" id="UP000177152"/>
    </source>
</evidence>
<feature type="region of interest" description="Disordered" evidence="3">
    <location>
        <begin position="66"/>
        <end position="140"/>
    </location>
</feature>
<dbReference type="CDD" id="cd06464">
    <property type="entry name" value="ACD_sHsps-like"/>
    <property type="match status" value="1"/>
</dbReference>
<sequence length="247" mass="27971">MLLSFDQSTCVFASHIMANDSRSFFERLTGSVKIQDNGGTEEEPVDMHDGTKFTPVNHSLLKRKTIDPADEPEDLPTLASAPARPLRAKGGTLSSARAPVQKKTLPRNEERDEYETENIPLRQESATAEESREEESEVEGQLTVDIYDDSDYIVIQSTVAGVKPEDLDVSITNDMITIRGRRRKSESIREENYYYRELYWGAFSRSVILPEEVESDKCEASLKNGLLSVRLPKKNKNVVQKIRVKME</sequence>
<comment type="caution">
    <text evidence="5">The sequence shown here is derived from an EMBL/GenBank/DDBJ whole genome shotgun (WGS) entry which is preliminary data.</text>
</comment>
<dbReference type="Pfam" id="PF00011">
    <property type="entry name" value="HSP20"/>
    <property type="match status" value="1"/>
</dbReference>
<name>A0A1G2K8S2_9BACT</name>
<dbReference type="InterPro" id="IPR031107">
    <property type="entry name" value="Small_HSP"/>
</dbReference>
<dbReference type="PROSITE" id="PS01031">
    <property type="entry name" value="SHSP"/>
    <property type="match status" value="1"/>
</dbReference>
<comment type="similarity">
    <text evidence="1 2">Belongs to the small heat shock protein (HSP20) family.</text>
</comment>
<dbReference type="Proteomes" id="UP000177152">
    <property type="component" value="Unassembled WGS sequence"/>
</dbReference>
<dbReference type="InterPro" id="IPR002068">
    <property type="entry name" value="A-crystallin/Hsp20_dom"/>
</dbReference>
<proteinExistence type="inferred from homology"/>
<dbReference type="EMBL" id="MHQC01000023">
    <property type="protein sequence ID" value="OGZ94880.1"/>
    <property type="molecule type" value="Genomic_DNA"/>
</dbReference>
<organism evidence="5 6">
    <name type="scientific">Candidatus Sungbacteria bacterium RIFCSPHIGHO2_01_FULL_47_32</name>
    <dbReference type="NCBI Taxonomy" id="1802264"/>
    <lineage>
        <taxon>Bacteria</taxon>
        <taxon>Candidatus Sungiibacteriota</taxon>
    </lineage>
</organism>
<gene>
    <name evidence="5" type="ORF">A2633_02290</name>
</gene>
<evidence type="ECO:0000256" key="2">
    <source>
        <dbReference type="RuleBase" id="RU003616"/>
    </source>
</evidence>
<dbReference type="AlphaFoldDB" id="A0A1G2K8S2"/>
<protein>
    <recommendedName>
        <fullName evidence="4">SHSP domain-containing protein</fullName>
    </recommendedName>
</protein>
<dbReference type="SUPFAM" id="SSF49764">
    <property type="entry name" value="HSP20-like chaperones"/>
    <property type="match status" value="1"/>
</dbReference>
<dbReference type="PANTHER" id="PTHR11527">
    <property type="entry name" value="HEAT-SHOCK PROTEIN 20 FAMILY MEMBER"/>
    <property type="match status" value="1"/>
</dbReference>
<reference evidence="5 6" key="1">
    <citation type="journal article" date="2016" name="Nat. Commun.">
        <title>Thousands of microbial genomes shed light on interconnected biogeochemical processes in an aquifer system.</title>
        <authorList>
            <person name="Anantharaman K."/>
            <person name="Brown C.T."/>
            <person name="Hug L.A."/>
            <person name="Sharon I."/>
            <person name="Castelle C.J."/>
            <person name="Probst A.J."/>
            <person name="Thomas B.C."/>
            <person name="Singh A."/>
            <person name="Wilkins M.J."/>
            <person name="Karaoz U."/>
            <person name="Brodie E.L."/>
            <person name="Williams K.H."/>
            <person name="Hubbard S.S."/>
            <person name="Banfield J.F."/>
        </authorList>
    </citation>
    <scope>NUCLEOTIDE SEQUENCE [LARGE SCALE GENOMIC DNA]</scope>
</reference>